<dbReference type="GO" id="GO:0006281">
    <property type="term" value="P:DNA repair"/>
    <property type="evidence" value="ECO:0007669"/>
    <property type="project" value="UniProtKB-KW"/>
</dbReference>
<feature type="compositionally biased region" description="Polar residues" evidence="11">
    <location>
        <begin position="739"/>
        <end position="752"/>
    </location>
</feature>
<dbReference type="STRING" id="157652.A0A371HHU1"/>
<feature type="region of interest" description="Disordered" evidence="11">
    <location>
        <begin position="301"/>
        <end position="324"/>
    </location>
</feature>
<evidence type="ECO:0000256" key="4">
    <source>
        <dbReference type="ARBA" id="ARBA00022737"/>
    </source>
</evidence>
<dbReference type="EMBL" id="QJKJ01002549">
    <property type="protein sequence ID" value="RDY02367.1"/>
    <property type="molecule type" value="Genomic_DNA"/>
</dbReference>
<keyword evidence="8" id="KW-0539">Nucleus</keyword>
<gene>
    <name evidence="12" type="primary">pds5b-b</name>
    <name evidence="12" type="ORF">CR513_14178</name>
</gene>
<evidence type="ECO:0000256" key="1">
    <source>
        <dbReference type="ARBA" id="ARBA00004123"/>
    </source>
</evidence>
<comment type="function">
    <text evidence="10">Cohesin cofactor dispensable during the meiotic division but playing an important role in DNA repair by homologous recombination (HR) probably by helping SMC5/SMC6 complex. Regulator of sister chromatid cohesion in mitosis which may stabilize cohesin complex association with chromatin. May couple sister chromatid cohesion during mitosis to DNA replication. Cohesion ensures that chromosome partitioning is accurate in both meiotic and mitotic cells and plays an important role in DNA repair.</text>
</comment>
<dbReference type="InterPro" id="IPR039776">
    <property type="entry name" value="Pds5"/>
</dbReference>
<evidence type="ECO:0000256" key="10">
    <source>
        <dbReference type="ARBA" id="ARBA00058864"/>
    </source>
</evidence>
<evidence type="ECO:0000256" key="11">
    <source>
        <dbReference type="SAM" id="MobiDB-lite"/>
    </source>
</evidence>
<dbReference type="Proteomes" id="UP000257109">
    <property type="component" value="Unassembled WGS sequence"/>
</dbReference>
<keyword evidence="5" id="KW-0227">DNA damage</keyword>
<proteinExistence type="inferred from homology"/>
<dbReference type="Gene3D" id="2.30.30.140">
    <property type="match status" value="1"/>
</dbReference>
<organism evidence="12 13">
    <name type="scientific">Mucuna pruriens</name>
    <name type="common">Velvet bean</name>
    <name type="synonym">Dolichos pruriens</name>
    <dbReference type="NCBI Taxonomy" id="157652"/>
    <lineage>
        <taxon>Eukaryota</taxon>
        <taxon>Viridiplantae</taxon>
        <taxon>Streptophyta</taxon>
        <taxon>Embryophyta</taxon>
        <taxon>Tracheophyta</taxon>
        <taxon>Spermatophyta</taxon>
        <taxon>Magnoliopsida</taxon>
        <taxon>eudicotyledons</taxon>
        <taxon>Gunneridae</taxon>
        <taxon>Pentapetalae</taxon>
        <taxon>rosids</taxon>
        <taxon>fabids</taxon>
        <taxon>Fabales</taxon>
        <taxon>Fabaceae</taxon>
        <taxon>Papilionoideae</taxon>
        <taxon>50 kb inversion clade</taxon>
        <taxon>NPAAA clade</taxon>
        <taxon>indigoferoid/millettioid clade</taxon>
        <taxon>Phaseoleae</taxon>
        <taxon>Mucuna</taxon>
    </lineage>
</organism>
<evidence type="ECO:0000256" key="7">
    <source>
        <dbReference type="ARBA" id="ARBA00023204"/>
    </source>
</evidence>
<name>A0A371HHU1_MUCPR</name>
<keyword evidence="9" id="KW-0131">Cell cycle</keyword>
<dbReference type="Pfam" id="PF20168">
    <property type="entry name" value="PDS5"/>
    <property type="match status" value="1"/>
</dbReference>
<feature type="compositionally biased region" description="Polar residues" evidence="11">
    <location>
        <begin position="351"/>
        <end position="361"/>
    </location>
</feature>
<dbReference type="GO" id="GO:0007064">
    <property type="term" value="P:mitotic sister chromatid cohesion"/>
    <property type="evidence" value="ECO:0007669"/>
    <property type="project" value="InterPro"/>
</dbReference>
<feature type="non-terminal residue" evidence="12">
    <location>
        <position position="1"/>
    </location>
</feature>
<protein>
    <submittedName>
        <fullName evidence="12">Sister chromatid cohesion protein PDS5-like B-B</fullName>
    </submittedName>
</protein>
<feature type="region of interest" description="Disordered" evidence="11">
    <location>
        <begin position="730"/>
        <end position="752"/>
    </location>
</feature>
<accession>A0A371HHU1</accession>
<comment type="caution">
    <text evidence="12">The sequence shown here is derived from an EMBL/GenBank/DDBJ whole genome shotgun (WGS) entry which is preliminary data.</text>
</comment>
<evidence type="ECO:0000256" key="2">
    <source>
        <dbReference type="ARBA" id="ARBA00006254"/>
    </source>
</evidence>
<feature type="region of interest" description="Disordered" evidence="11">
    <location>
        <begin position="542"/>
        <end position="576"/>
    </location>
</feature>
<feature type="compositionally biased region" description="Basic and acidic residues" evidence="11">
    <location>
        <begin position="414"/>
        <end position="440"/>
    </location>
</feature>
<dbReference type="AlphaFoldDB" id="A0A371HHU1"/>
<dbReference type="OrthoDB" id="200660at2759"/>
<reference evidence="12" key="1">
    <citation type="submission" date="2018-05" db="EMBL/GenBank/DDBJ databases">
        <title>Draft genome of Mucuna pruriens seed.</title>
        <authorList>
            <person name="Nnadi N.E."/>
            <person name="Vos R."/>
            <person name="Hasami M.H."/>
            <person name="Devisetty U.K."/>
            <person name="Aguiy J.C."/>
        </authorList>
    </citation>
    <scope>NUCLEOTIDE SEQUENCE [LARGE SCALE GENOMIC DNA]</scope>
    <source>
        <strain evidence="12">JCA_2017</strain>
    </source>
</reference>
<keyword evidence="4" id="KW-0677">Repeat</keyword>
<dbReference type="CDD" id="cd20404">
    <property type="entry name" value="Tudor_Agenet_AtEML-like"/>
    <property type="match status" value="1"/>
</dbReference>
<sequence length="865" mass="96948">KLELLLSTLDQAPNKPIQESLVPSMTALISDELLKHTDEDVKISVTSCITQITRITAPDVPYDDKQMKEVFNLTVKSFGKLSHISGRGYEKALNILDNVNKVRLCLVMLDLECDDLVIEMFQHFLRCIRSNHPSDAIHSMESIMTLILQESEQISSDLLRPLLDSVRNENQSIWFNLFSQTISPISWTLGEKVITNCAVKLKPYLAKAVESSGRALNEYALIVTEICQNESESAQCDGFEKRVSLSLIEVRIGCVAILQVQEAEHKLDVPKDTEEQPCDVNYLLPFPMILNLTDKLESVQEPKSEIQLDTVPRRRDRKPNSLMNAEEGYDNSWIYRGTKPEKSALSRKARNCSSAFPSSEKSTSRKDKFHRKPKTVSKALVSEQKSENIAKPAHSRRTHNIGSDFPPNDNPASSKDRLLSKPEDTSEGREALASKPKTYENTDAAPSMNNNIPDGCSIKQGQPRKINSTGNQDVHSDSVSVLKEDNLNHLLEETSLDSPAVRLEKESEVGKDSELKPIRKLKLSVKVDGKVVAAPESEVAKMEPNVSCGDEGKHKSSMNVELEHKEEGRSSAQTDVKKRRRLNATLNKDLNKSSAVKELIAESASKTLSDVKETAQARLRRRHITVGAEATESRADGNSLVGSRIKVWWPKDKTFYEGVIESYDHIKGKHKILYADGDVEVLNLKRQRWEVVAVDVPLDEEGLALQKLAEASDIVEFFIMYRAEKGQEKSELESAKDANINSQSSKGRASASISKSVDTSAVDRSDLVDDSPITFGGKDSARKPKTKRMKTGSDIKKNKRGTDDLEKEKVQVMSRTLQTAQSLAWFDILWCLRLFTAKGLFHTLFENLVSYRTLKNLTFRVPLMR</sequence>
<evidence type="ECO:0000256" key="9">
    <source>
        <dbReference type="ARBA" id="ARBA00023306"/>
    </source>
</evidence>
<feature type="region of interest" description="Disordered" evidence="11">
    <location>
        <begin position="344"/>
        <end position="476"/>
    </location>
</feature>
<feature type="region of interest" description="Disordered" evidence="11">
    <location>
        <begin position="773"/>
        <end position="802"/>
    </location>
</feature>
<evidence type="ECO:0000256" key="8">
    <source>
        <dbReference type="ARBA" id="ARBA00023242"/>
    </source>
</evidence>
<dbReference type="FunFam" id="2.30.30.140:FF:000033">
    <property type="entry name" value="Binding protein"/>
    <property type="match status" value="1"/>
</dbReference>
<dbReference type="PANTHER" id="PTHR12663:SF69">
    <property type="entry name" value="SISTER CHROMATID COHESION PROTEIN PDS5 HOMOLOG E"/>
    <property type="match status" value="1"/>
</dbReference>
<keyword evidence="7" id="KW-0234">DNA repair</keyword>
<dbReference type="PANTHER" id="PTHR12663">
    <property type="entry name" value="ANDROGEN INDUCED INHIBITOR OF PROLIFERATION AS3 / PDS5-RELATED"/>
    <property type="match status" value="1"/>
</dbReference>
<feature type="compositionally biased region" description="Basic and acidic residues" evidence="11">
    <location>
        <begin position="791"/>
        <end position="802"/>
    </location>
</feature>
<keyword evidence="13" id="KW-1185">Reference proteome</keyword>
<dbReference type="GO" id="GO:0035825">
    <property type="term" value="P:homologous recombination"/>
    <property type="evidence" value="ECO:0007669"/>
    <property type="project" value="UniProtKB-ARBA"/>
</dbReference>
<evidence type="ECO:0000256" key="6">
    <source>
        <dbReference type="ARBA" id="ARBA00022776"/>
    </source>
</evidence>
<evidence type="ECO:0000313" key="13">
    <source>
        <dbReference type="Proteomes" id="UP000257109"/>
    </source>
</evidence>
<evidence type="ECO:0000313" key="12">
    <source>
        <dbReference type="EMBL" id="RDY02367.1"/>
    </source>
</evidence>
<dbReference type="GO" id="GO:0009556">
    <property type="term" value="P:microsporogenesis"/>
    <property type="evidence" value="ECO:0007669"/>
    <property type="project" value="UniProtKB-ARBA"/>
</dbReference>
<evidence type="ECO:0000256" key="3">
    <source>
        <dbReference type="ARBA" id="ARBA00022618"/>
    </source>
</evidence>
<comment type="similarity">
    <text evidence="2">Belongs to the PDS5 family.</text>
</comment>
<dbReference type="InterPro" id="IPR016024">
    <property type="entry name" value="ARM-type_fold"/>
</dbReference>
<dbReference type="GO" id="GO:0051301">
    <property type="term" value="P:cell division"/>
    <property type="evidence" value="ECO:0007669"/>
    <property type="project" value="UniProtKB-KW"/>
</dbReference>
<feature type="compositionally biased region" description="Polar residues" evidence="11">
    <location>
        <begin position="465"/>
        <end position="476"/>
    </location>
</feature>
<evidence type="ECO:0000256" key="5">
    <source>
        <dbReference type="ARBA" id="ARBA00022763"/>
    </source>
</evidence>
<dbReference type="GO" id="GO:0005634">
    <property type="term" value="C:nucleus"/>
    <property type="evidence" value="ECO:0007669"/>
    <property type="project" value="UniProtKB-SubCell"/>
</dbReference>
<keyword evidence="3" id="KW-0132">Cell division</keyword>
<dbReference type="GO" id="GO:0000785">
    <property type="term" value="C:chromatin"/>
    <property type="evidence" value="ECO:0007669"/>
    <property type="project" value="TreeGrafter"/>
</dbReference>
<comment type="subcellular location">
    <subcellularLocation>
        <location evidence="1">Nucleus</location>
    </subcellularLocation>
</comment>
<keyword evidence="6" id="KW-0498">Mitosis</keyword>
<dbReference type="SUPFAM" id="SSF63748">
    <property type="entry name" value="Tudor/PWWP/MBT"/>
    <property type="match status" value="1"/>
</dbReference>
<dbReference type="SUPFAM" id="SSF48371">
    <property type="entry name" value="ARM repeat"/>
    <property type="match status" value="1"/>
</dbReference>